<gene>
    <name evidence="8" type="primary">arsC</name>
    <name evidence="8" type="ORF">EYW49_18435</name>
</gene>
<reference evidence="8 9" key="1">
    <citation type="submission" date="2019-02" db="EMBL/GenBank/DDBJ databases">
        <title>Siculibacillus lacustris gen. nov., sp. nov., a new rosette-forming bacterium isolated from a freshwater crater lake (Lake St. Ana, Romania).</title>
        <authorList>
            <person name="Felfoldi T."/>
            <person name="Marton Z."/>
            <person name="Szabo A."/>
            <person name="Mentes A."/>
            <person name="Boka K."/>
            <person name="Marialigeti K."/>
            <person name="Mathe I."/>
            <person name="Koncz M."/>
            <person name="Schumann P."/>
            <person name="Toth E."/>
        </authorList>
    </citation>
    <scope>NUCLEOTIDE SEQUENCE [LARGE SCALE GENOMIC DNA]</scope>
    <source>
        <strain evidence="8 9">SA-279</strain>
    </source>
</reference>
<accession>A0A4Q9VJ58</accession>
<keyword evidence="3 7" id="KW-0560">Oxidoreductase</keyword>
<evidence type="ECO:0000313" key="8">
    <source>
        <dbReference type="EMBL" id="TBW34417.1"/>
    </source>
</evidence>
<protein>
    <recommendedName>
        <fullName evidence="5 7">Arsenate reductase</fullName>
        <ecNumber evidence="4 7">1.20.4.1</ecNumber>
    </recommendedName>
</protein>
<organism evidence="8 9">
    <name type="scientific">Siculibacillus lacustris</name>
    <dbReference type="NCBI Taxonomy" id="1549641"/>
    <lineage>
        <taxon>Bacteria</taxon>
        <taxon>Pseudomonadati</taxon>
        <taxon>Pseudomonadota</taxon>
        <taxon>Alphaproteobacteria</taxon>
        <taxon>Hyphomicrobiales</taxon>
        <taxon>Ancalomicrobiaceae</taxon>
        <taxon>Siculibacillus</taxon>
    </lineage>
</organism>
<dbReference type="Gene3D" id="3.40.30.10">
    <property type="entry name" value="Glutaredoxin"/>
    <property type="match status" value="1"/>
</dbReference>
<dbReference type="RefSeq" id="WP_131311102.1">
    <property type="nucleotide sequence ID" value="NZ_SJFN01000034.1"/>
</dbReference>
<evidence type="ECO:0000256" key="7">
    <source>
        <dbReference type="RuleBase" id="RU362029"/>
    </source>
</evidence>
<dbReference type="InterPro" id="IPR006660">
    <property type="entry name" value="Arsenate_reductase-like"/>
</dbReference>
<dbReference type="GO" id="GO:0008794">
    <property type="term" value="F:arsenate reductase (glutaredoxin) activity"/>
    <property type="evidence" value="ECO:0007669"/>
    <property type="project" value="UniProtKB-UniRule"/>
</dbReference>
<evidence type="ECO:0000256" key="4">
    <source>
        <dbReference type="ARBA" id="ARBA00038969"/>
    </source>
</evidence>
<dbReference type="PANTHER" id="PTHR30041:SF5">
    <property type="entry name" value="ARSENATE REDUCTASE-RELATED"/>
    <property type="match status" value="1"/>
</dbReference>
<name>A0A4Q9VJ58_9HYPH</name>
<dbReference type="Pfam" id="PF03960">
    <property type="entry name" value="ArsC"/>
    <property type="match status" value="1"/>
</dbReference>
<dbReference type="OrthoDB" id="9790554at2"/>
<dbReference type="AlphaFoldDB" id="A0A4Q9VJ58"/>
<dbReference type="NCBIfam" id="TIGR00014">
    <property type="entry name" value="arsC"/>
    <property type="match status" value="1"/>
</dbReference>
<dbReference type="SUPFAM" id="SSF52833">
    <property type="entry name" value="Thioredoxin-like"/>
    <property type="match status" value="1"/>
</dbReference>
<evidence type="ECO:0000256" key="1">
    <source>
        <dbReference type="ARBA" id="ARBA00007198"/>
    </source>
</evidence>
<dbReference type="EMBL" id="SJFN01000034">
    <property type="protein sequence ID" value="TBW34417.1"/>
    <property type="molecule type" value="Genomic_DNA"/>
</dbReference>
<dbReference type="PROSITE" id="PS51353">
    <property type="entry name" value="ARSC"/>
    <property type="match status" value="1"/>
</dbReference>
<sequence>MSDVTIFHNPACGTSRNVLGLIRNAGIEPEIVLYLKTPPTRAELVALLARMGVGPRAVLRRKGTPYDALGLDDPTLDDDRLIDAILADPILLERPIVVTPVGARLCRPSEAVLDLLPAQTGAFAKEDGEQVVDAAGRRIL</sequence>
<comment type="catalytic activity">
    <reaction evidence="7">
        <text>[glutaredoxin]-dithiol + arsenate + glutathione + H(+) = glutathionyl-S-S-[glutaredoxin] + arsenite + H2O</text>
        <dbReference type="Rhea" id="RHEA:22016"/>
        <dbReference type="Rhea" id="RHEA-COMP:10729"/>
        <dbReference type="Rhea" id="RHEA-COMP:17668"/>
        <dbReference type="ChEBI" id="CHEBI:15377"/>
        <dbReference type="ChEBI" id="CHEBI:15378"/>
        <dbReference type="ChEBI" id="CHEBI:29242"/>
        <dbReference type="ChEBI" id="CHEBI:29950"/>
        <dbReference type="ChEBI" id="CHEBI:48597"/>
        <dbReference type="ChEBI" id="CHEBI:57925"/>
        <dbReference type="ChEBI" id="CHEBI:146199"/>
        <dbReference type="EC" id="1.20.4.1"/>
    </reaction>
</comment>
<evidence type="ECO:0000256" key="5">
    <source>
        <dbReference type="ARBA" id="ARBA00039879"/>
    </source>
</evidence>
<comment type="similarity">
    <text evidence="1 6 7">Belongs to the ArsC family.</text>
</comment>
<comment type="caution">
    <text evidence="8">The sequence shown here is derived from an EMBL/GenBank/DDBJ whole genome shotgun (WGS) entry which is preliminary data.</text>
</comment>
<evidence type="ECO:0000256" key="3">
    <source>
        <dbReference type="ARBA" id="ARBA00023002"/>
    </source>
</evidence>
<dbReference type="GO" id="GO:0046685">
    <property type="term" value="P:response to arsenic-containing substance"/>
    <property type="evidence" value="ECO:0007669"/>
    <property type="project" value="UniProtKB-KW"/>
</dbReference>
<proteinExistence type="inferred from homology"/>
<evidence type="ECO:0000256" key="6">
    <source>
        <dbReference type="PROSITE-ProRule" id="PRU01282"/>
    </source>
</evidence>
<dbReference type="InterPro" id="IPR006659">
    <property type="entry name" value="Arsenate_reductase"/>
</dbReference>
<keyword evidence="9" id="KW-1185">Reference proteome</keyword>
<dbReference type="EC" id="1.20.4.1" evidence="4 7"/>
<dbReference type="Proteomes" id="UP000292781">
    <property type="component" value="Unassembled WGS sequence"/>
</dbReference>
<evidence type="ECO:0000256" key="2">
    <source>
        <dbReference type="ARBA" id="ARBA00022849"/>
    </source>
</evidence>
<dbReference type="PANTHER" id="PTHR30041">
    <property type="entry name" value="ARSENATE REDUCTASE"/>
    <property type="match status" value="1"/>
</dbReference>
<dbReference type="CDD" id="cd03034">
    <property type="entry name" value="ArsC_ArsC"/>
    <property type="match status" value="1"/>
</dbReference>
<evidence type="ECO:0000313" key="9">
    <source>
        <dbReference type="Proteomes" id="UP000292781"/>
    </source>
</evidence>
<dbReference type="InterPro" id="IPR036249">
    <property type="entry name" value="Thioredoxin-like_sf"/>
</dbReference>
<keyword evidence="2" id="KW-0059">Arsenical resistance</keyword>